<feature type="region of interest" description="Disordered" evidence="1">
    <location>
        <begin position="279"/>
        <end position="351"/>
    </location>
</feature>
<feature type="region of interest" description="Disordered" evidence="1">
    <location>
        <begin position="1"/>
        <end position="49"/>
    </location>
</feature>
<dbReference type="Proteomes" id="UP000235786">
    <property type="component" value="Unassembled WGS sequence"/>
</dbReference>
<feature type="compositionally biased region" description="Polar residues" evidence="1">
    <location>
        <begin position="306"/>
        <end position="324"/>
    </location>
</feature>
<evidence type="ECO:0000313" key="3">
    <source>
        <dbReference type="Proteomes" id="UP000235786"/>
    </source>
</evidence>
<reference evidence="2 3" key="1">
    <citation type="submission" date="2016-04" db="EMBL/GenBank/DDBJ databases">
        <title>A degradative enzymes factory behind the ericoid mycorrhizal symbiosis.</title>
        <authorList>
            <consortium name="DOE Joint Genome Institute"/>
            <person name="Martino E."/>
            <person name="Morin E."/>
            <person name="Grelet G."/>
            <person name="Kuo A."/>
            <person name="Kohler A."/>
            <person name="Daghino S."/>
            <person name="Barry K."/>
            <person name="Choi C."/>
            <person name="Cichocki N."/>
            <person name="Clum A."/>
            <person name="Copeland A."/>
            <person name="Hainaut M."/>
            <person name="Haridas S."/>
            <person name="Labutti K."/>
            <person name="Lindquist E."/>
            <person name="Lipzen A."/>
            <person name="Khouja H.-R."/>
            <person name="Murat C."/>
            <person name="Ohm R."/>
            <person name="Olson A."/>
            <person name="Spatafora J."/>
            <person name="Veneault-Fourrey C."/>
            <person name="Henrissat B."/>
            <person name="Grigoriev I."/>
            <person name="Martin F."/>
            <person name="Perotto S."/>
        </authorList>
    </citation>
    <scope>NUCLEOTIDE SEQUENCE [LARGE SCALE GENOMIC DNA]</scope>
    <source>
        <strain evidence="2 3">F</strain>
    </source>
</reference>
<organism evidence="2 3">
    <name type="scientific">Hyaloscypha variabilis (strain UAMH 11265 / GT02V1 / F)</name>
    <name type="common">Meliniomyces variabilis</name>
    <dbReference type="NCBI Taxonomy" id="1149755"/>
    <lineage>
        <taxon>Eukaryota</taxon>
        <taxon>Fungi</taxon>
        <taxon>Dikarya</taxon>
        <taxon>Ascomycota</taxon>
        <taxon>Pezizomycotina</taxon>
        <taxon>Leotiomycetes</taxon>
        <taxon>Helotiales</taxon>
        <taxon>Hyaloscyphaceae</taxon>
        <taxon>Hyaloscypha</taxon>
        <taxon>Hyaloscypha variabilis</taxon>
    </lineage>
</organism>
<gene>
    <name evidence="2" type="ORF">L207DRAFT_635204</name>
</gene>
<sequence length="600" mass="65403">MAALERAVAPRHILKPGEDSFDPLEWSSGLPSTASSPSHSPEPVTVKPQPLTYTTVGSVVNPNVVPQFSAPNRIQREGANRRPLHTLLGTPRYEPMIQTRPAAASLPPLNMANSMQYAQQIARSPNRIATSTPSASSSSGRSPHQMISNTSGPLGKQEEIALMRNLLLNDLHELPGNVAWGTGSPATSKKHTTSTTLPARGVYTVKDLIDEHNRSNSVPGSVQGLEKMQTLQRLAKFDNPMKELAITRLREFSILKSDNGNSSSPLTPQEMLLQSQIGMSKSSNSDNNTGELDLGYKFPPPGLAQPATTASTHSSIKAPSQSASAPVRRGYPEPLTAGPPGQRQLPSQHPASFSEAWGEYGQQAYSHYGSAIAASSWGAGYGYYPPTQPTFLPAHAGNCNSKLVDTIDFTTVAKYYTSGYPSDMNYYCKPISEENARLMQEGPANLLPKAVKDARRDTQTNKMIFEGQRRYNQMNADDYFTELVGFKALEDAKKENPYGVIGPPKKKHLSEVEIKPLSEEEVQKKSIPELVVPMLEATWGTLAGYRSVNCPGSNSDLSKYTTSPDYHIDPEEEGNTSFFGEDWGKPLKRSTLKANAGWDE</sequence>
<feature type="region of interest" description="Disordered" evidence="1">
    <location>
        <begin position="125"/>
        <end position="154"/>
    </location>
</feature>
<protein>
    <submittedName>
        <fullName evidence="2">Uncharacterized protein</fullName>
    </submittedName>
</protein>
<dbReference type="AlphaFoldDB" id="A0A2J6RLA3"/>
<feature type="compositionally biased region" description="Polar residues" evidence="1">
    <location>
        <begin position="279"/>
        <end position="290"/>
    </location>
</feature>
<feature type="compositionally biased region" description="Low complexity" evidence="1">
    <location>
        <begin position="27"/>
        <end position="43"/>
    </location>
</feature>
<evidence type="ECO:0000256" key="1">
    <source>
        <dbReference type="SAM" id="MobiDB-lite"/>
    </source>
</evidence>
<dbReference type="STRING" id="1149755.A0A2J6RLA3"/>
<accession>A0A2J6RLA3</accession>
<dbReference type="OrthoDB" id="10251048at2759"/>
<proteinExistence type="predicted"/>
<name>A0A2J6RLA3_HYAVF</name>
<dbReference type="EMBL" id="KZ613947">
    <property type="protein sequence ID" value="PMD39259.1"/>
    <property type="molecule type" value="Genomic_DNA"/>
</dbReference>
<evidence type="ECO:0000313" key="2">
    <source>
        <dbReference type="EMBL" id="PMD39259.1"/>
    </source>
</evidence>
<keyword evidence="3" id="KW-1185">Reference proteome</keyword>
<feature type="compositionally biased region" description="Low complexity" evidence="1">
    <location>
        <begin position="129"/>
        <end position="143"/>
    </location>
</feature>